<sequence>MARLESRTPLEIIPGLSLTWDLPDGQKLTSADVFNFETLMKAVNTYLGSISLKIQLLDEAVLSKGARSLEQIFNTDNSIEVLNGDQV</sequence>
<accession>A0A482WZ05</accession>
<reference evidence="1 2" key="1">
    <citation type="journal article" date="2017" name="Gigascience">
        <title>Genome sequence of the small brown planthopper, Laodelphax striatellus.</title>
        <authorList>
            <person name="Zhu J."/>
            <person name="Jiang F."/>
            <person name="Wang X."/>
            <person name="Yang P."/>
            <person name="Bao Y."/>
            <person name="Zhao W."/>
            <person name="Wang W."/>
            <person name="Lu H."/>
            <person name="Wang Q."/>
            <person name="Cui N."/>
            <person name="Li J."/>
            <person name="Chen X."/>
            <person name="Luo L."/>
            <person name="Yu J."/>
            <person name="Kang L."/>
            <person name="Cui F."/>
        </authorList>
    </citation>
    <scope>NUCLEOTIDE SEQUENCE [LARGE SCALE GENOMIC DNA]</scope>
    <source>
        <strain evidence="1">Lst14</strain>
    </source>
</reference>
<dbReference type="Proteomes" id="UP000291343">
    <property type="component" value="Unassembled WGS sequence"/>
</dbReference>
<organism evidence="1 2">
    <name type="scientific">Laodelphax striatellus</name>
    <name type="common">Small brown planthopper</name>
    <name type="synonym">Delphax striatella</name>
    <dbReference type="NCBI Taxonomy" id="195883"/>
    <lineage>
        <taxon>Eukaryota</taxon>
        <taxon>Metazoa</taxon>
        <taxon>Ecdysozoa</taxon>
        <taxon>Arthropoda</taxon>
        <taxon>Hexapoda</taxon>
        <taxon>Insecta</taxon>
        <taxon>Pterygota</taxon>
        <taxon>Neoptera</taxon>
        <taxon>Paraneoptera</taxon>
        <taxon>Hemiptera</taxon>
        <taxon>Auchenorrhyncha</taxon>
        <taxon>Fulgoroidea</taxon>
        <taxon>Delphacidae</taxon>
        <taxon>Criomorphinae</taxon>
        <taxon>Laodelphax</taxon>
    </lineage>
</organism>
<dbReference type="InParanoid" id="A0A482WZ05"/>
<name>A0A482WZ05_LAOST</name>
<dbReference type="OrthoDB" id="6638781at2759"/>
<dbReference type="EMBL" id="QKKF02022174">
    <property type="protein sequence ID" value="RZF38572.1"/>
    <property type="molecule type" value="Genomic_DNA"/>
</dbReference>
<protein>
    <submittedName>
        <fullName evidence="1">Uncharacterized protein</fullName>
    </submittedName>
</protein>
<evidence type="ECO:0000313" key="2">
    <source>
        <dbReference type="Proteomes" id="UP000291343"/>
    </source>
</evidence>
<comment type="caution">
    <text evidence="1">The sequence shown here is derived from an EMBL/GenBank/DDBJ whole genome shotgun (WGS) entry which is preliminary data.</text>
</comment>
<dbReference type="AlphaFoldDB" id="A0A482WZ05"/>
<keyword evidence="2" id="KW-1185">Reference proteome</keyword>
<gene>
    <name evidence="1" type="ORF">LSTR_LSTR010905</name>
</gene>
<evidence type="ECO:0000313" key="1">
    <source>
        <dbReference type="EMBL" id="RZF38572.1"/>
    </source>
</evidence>
<proteinExistence type="predicted"/>